<evidence type="ECO:0000256" key="3">
    <source>
        <dbReference type="ARBA" id="ARBA00022475"/>
    </source>
</evidence>
<evidence type="ECO:0000256" key="5">
    <source>
        <dbReference type="ARBA" id="ARBA00022989"/>
    </source>
</evidence>
<keyword evidence="3" id="KW-1003">Cell membrane</keyword>
<feature type="transmembrane region" description="Helical" evidence="7">
    <location>
        <begin position="411"/>
        <end position="432"/>
    </location>
</feature>
<dbReference type="AlphaFoldDB" id="A0A3E1KA25"/>
<keyword evidence="9" id="KW-1185">Reference proteome</keyword>
<feature type="transmembrane region" description="Helical" evidence="7">
    <location>
        <begin position="183"/>
        <end position="202"/>
    </location>
</feature>
<name>A0A3E1KA25_9GAMM</name>
<evidence type="ECO:0000256" key="4">
    <source>
        <dbReference type="ARBA" id="ARBA00022692"/>
    </source>
</evidence>
<feature type="transmembrane region" description="Helical" evidence="7">
    <location>
        <begin position="330"/>
        <end position="352"/>
    </location>
</feature>
<dbReference type="Pfam" id="PF01554">
    <property type="entry name" value="MatE"/>
    <property type="match status" value="2"/>
</dbReference>
<dbReference type="InterPro" id="IPR052031">
    <property type="entry name" value="Membrane_Transporter-Flippase"/>
</dbReference>
<protein>
    <submittedName>
        <fullName evidence="8">MATE family efflux transporter</fullName>
    </submittedName>
</protein>
<gene>
    <name evidence="8" type="ORF">DZC52_04895</name>
</gene>
<feature type="transmembrane region" description="Helical" evidence="7">
    <location>
        <begin position="109"/>
        <end position="130"/>
    </location>
</feature>
<proteinExistence type="predicted"/>
<dbReference type="PIRSF" id="PIRSF006603">
    <property type="entry name" value="DinF"/>
    <property type="match status" value="1"/>
</dbReference>
<dbReference type="GO" id="GO:0042910">
    <property type="term" value="F:xenobiotic transmembrane transporter activity"/>
    <property type="evidence" value="ECO:0007669"/>
    <property type="project" value="InterPro"/>
</dbReference>
<dbReference type="PANTHER" id="PTHR43549:SF3">
    <property type="entry name" value="MULTIDRUG RESISTANCE PROTEIN YPNP-RELATED"/>
    <property type="match status" value="1"/>
</dbReference>
<comment type="caution">
    <text evidence="8">The sequence shown here is derived from an EMBL/GenBank/DDBJ whole genome shotgun (WGS) entry which is preliminary data.</text>
</comment>
<evidence type="ECO:0000256" key="6">
    <source>
        <dbReference type="ARBA" id="ARBA00023136"/>
    </source>
</evidence>
<feature type="transmembrane region" description="Helical" evidence="7">
    <location>
        <begin position="439"/>
        <end position="456"/>
    </location>
</feature>
<accession>A0A3E1KA25</accession>
<dbReference type="EMBL" id="QUZK01000022">
    <property type="protein sequence ID" value="RFF31163.1"/>
    <property type="molecule type" value="Genomic_DNA"/>
</dbReference>
<keyword evidence="2" id="KW-0813">Transport</keyword>
<feature type="transmembrane region" description="Helical" evidence="7">
    <location>
        <begin position="150"/>
        <end position="171"/>
    </location>
</feature>
<evidence type="ECO:0000256" key="7">
    <source>
        <dbReference type="SAM" id="Phobius"/>
    </source>
</evidence>
<dbReference type="GO" id="GO:0005886">
    <property type="term" value="C:plasma membrane"/>
    <property type="evidence" value="ECO:0007669"/>
    <property type="project" value="UniProtKB-SubCell"/>
</dbReference>
<dbReference type="InterPro" id="IPR048279">
    <property type="entry name" value="MdtK-like"/>
</dbReference>
<keyword evidence="6 7" id="KW-0472">Membrane</keyword>
<evidence type="ECO:0000313" key="9">
    <source>
        <dbReference type="Proteomes" id="UP000260351"/>
    </source>
</evidence>
<keyword evidence="4 7" id="KW-0812">Transmembrane</keyword>
<dbReference type="InterPro" id="IPR002528">
    <property type="entry name" value="MATE_fam"/>
</dbReference>
<evidence type="ECO:0000313" key="8">
    <source>
        <dbReference type="EMBL" id="RFF31163.1"/>
    </source>
</evidence>
<feature type="transmembrane region" description="Helical" evidence="7">
    <location>
        <begin position="286"/>
        <end position="310"/>
    </location>
</feature>
<feature type="transmembrane region" description="Helical" evidence="7">
    <location>
        <begin position="208"/>
        <end position="225"/>
    </location>
</feature>
<feature type="transmembrane region" description="Helical" evidence="7">
    <location>
        <begin position="373"/>
        <end position="396"/>
    </location>
</feature>
<evidence type="ECO:0000256" key="1">
    <source>
        <dbReference type="ARBA" id="ARBA00004429"/>
    </source>
</evidence>
<sequence length="462" mass="48978">MASTPETALPEEHADPHAHLILYGGRLQVLWHMAWPAIAVMMAFGLNAVMDAVYIGRLIGEQALAGAVLAYPLTQLTLGLGSLAGIGGGVALSIAIGRADRETVRQLPGTAVTIAFALSAGYAVVGGIFAEQLVYAMGARGELVGIAAAYLRASALGGFGAIGGMTLNMLLRGEGKMKLAAGYMATGLLVNVLLTPAFIVFFDWGVAGAAWATNIGGAVGGLLVWRRFARGRASYPVDARFLGLPRALAQRIVKLGTPAMVQSSTGLVQAVVVFNMLSRIGSEADIAFFGAAWRVLLFMLTPLFGLMRAFQPVAGINYGAGQWQRIREGYWTFVAAGAVMIVPIWIFMNLFPEATLALMLPEATLGAIDLHRFRVLMLVLPVLPIVFTALALLPAIEQPGKATLVSVSRQLLFYVPVMLTLPTLIGVSGIYYGATSIDFVCAMWLLSIVLLTFRNAPATRSP</sequence>
<keyword evidence="5 7" id="KW-1133">Transmembrane helix</keyword>
<comment type="subcellular location">
    <subcellularLocation>
        <location evidence="1">Cell inner membrane</location>
        <topology evidence="1">Multi-pass membrane protein</topology>
    </subcellularLocation>
</comment>
<feature type="transmembrane region" description="Helical" evidence="7">
    <location>
        <begin position="34"/>
        <end position="56"/>
    </location>
</feature>
<reference evidence="8 9" key="1">
    <citation type="submission" date="2018-08" db="EMBL/GenBank/DDBJ databases">
        <title>Wenzhouxiangella salilacus sp. nov., a novel bacterium isolated from a saline lake in Xinjiang Province, China.</title>
        <authorList>
            <person name="Han S."/>
        </authorList>
    </citation>
    <scope>NUCLEOTIDE SEQUENCE [LARGE SCALE GENOMIC DNA]</scope>
    <source>
        <strain evidence="8 9">XDB06</strain>
    </source>
</reference>
<feature type="transmembrane region" description="Helical" evidence="7">
    <location>
        <begin position="76"/>
        <end position="97"/>
    </location>
</feature>
<dbReference type="PANTHER" id="PTHR43549">
    <property type="entry name" value="MULTIDRUG RESISTANCE PROTEIN YPNP-RELATED"/>
    <property type="match status" value="1"/>
</dbReference>
<dbReference type="Proteomes" id="UP000260351">
    <property type="component" value="Unassembled WGS sequence"/>
</dbReference>
<evidence type="ECO:0000256" key="2">
    <source>
        <dbReference type="ARBA" id="ARBA00022448"/>
    </source>
</evidence>
<organism evidence="8 9">
    <name type="scientific">Wenzhouxiangella sediminis</name>
    <dbReference type="NCBI Taxonomy" id="1792836"/>
    <lineage>
        <taxon>Bacteria</taxon>
        <taxon>Pseudomonadati</taxon>
        <taxon>Pseudomonadota</taxon>
        <taxon>Gammaproteobacteria</taxon>
        <taxon>Chromatiales</taxon>
        <taxon>Wenzhouxiangellaceae</taxon>
        <taxon>Wenzhouxiangella</taxon>
    </lineage>
</organism>
<dbReference type="GO" id="GO:0015297">
    <property type="term" value="F:antiporter activity"/>
    <property type="evidence" value="ECO:0007669"/>
    <property type="project" value="InterPro"/>
</dbReference>
<dbReference type="RefSeq" id="WP_116650011.1">
    <property type="nucleotide sequence ID" value="NZ_QUZK01000022.1"/>
</dbReference>
<dbReference type="OrthoDB" id="9806302at2"/>